<gene>
    <name evidence="4" type="ORF">IFM89_009882</name>
</gene>
<sequence length="261" mass="29608">MEEEAPRDFQDWELLHNKETGLLLPPDSFVDIEGVSEGVIRPDYFAFDTENRYGKTIVGETVDESGGSSVSSDNPSWIEPCSESTRFIDDDDDDDQRVELRRKVSTEFWSDSSSDESAGSRKFIEFDGNEEMGNRSGSVDGEAPEEVVEVEAGEGEKKEMVWWKFPFEILKFCLFKVSPGWTISIAAAVMGIVILRRRLHRMKKKNQSIALKLTVDDKKVSQLMNRSTRLNEAFSVVRNVPMIRPLLPSPGLTPWPILNLR</sequence>
<proteinExistence type="predicted"/>
<evidence type="ECO:0000256" key="2">
    <source>
        <dbReference type="SAM" id="Phobius"/>
    </source>
</evidence>
<evidence type="ECO:0000259" key="3">
    <source>
        <dbReference type="Pfam" id="PF20705"/>
    </source>
</evidence>
<protein>
    <recommendedName>
        <fullName evidence="3">DUF6821 domain-containing protein</fullName>
    </recommendedName>
</protein>
<evidence type="ECO:0000256" key="1">
    <source>
        <dbReference type="SAM" id="MobiDB-lite"/>
    </source>
</evidence>
<feature type="transmembrane region" description="Helical" evidence="2">
    <location>
        <begin position="178"/>
        <end position="195"/>
    </location>
</feature>
<dbReference type="InterPro" id="IPR045883">
    <property type="entry name" value="At4g13530-like"/>
</dbReference>
<keyword evidence="2" id="KW-0812">Transmembrane</keyword>
<evidence type="ECO:0000313" key="5">
    <source>
        <dbReference type="Proteomes" id="UP000631114"/>
    </source>
</evidence>
<dbReference type="Proteomes" id="UP000631114">
    <property type="component" value="Unassembled WGS sequence"/>
</dbReference>
<feature type="compositionally biased region" description="Low complexity" evidence="1">
    <location>
        <begin position="60"/>
        <end position="73"/>
    </location>
</feature>
<feature type="domain" description="DUF6821" evidence="3">
    <location>
        <begin position="125"/>
        <end position="244"/>
    </location>
</feature>
<feature type="region of interest" description="Disordered" evidence="1">
    <location>
        <begin position="60"/>
        <end position="93"/>
    </location>
</feature>
<dbReference type="Pfam" id="PF20705">
    <property type="entry name" value="DUF6821"/>
    <property type="match status" value="1"/>
</dbReference>
<dbReference type="OrthoDB" id="1931521at2759"/>
<dbReference type="InterPro" id="IPR049224">
    <property type="entry name" value="DUF6821"/>
</dbReference>
<name>A0A835M2P0_9MAGN</name>
<organism evidence="4 5">
    <name type="scientific">Coptis chinensis</name>
    <dbReference type="NCBI Taxonomy" id="261450"/>
    <lineage>
        <taxon>Eukaryota</taxon>
        <taxon>Viridiplantae</taxon>
        <taxon>Streptophyta</taxon>
        <taxon>Embryophyta</taxon>
        <taxon>Tracheophyta</taxon>
        <taxon>Spermatophyta</taxon>
        <taxon>Magnoliopsida</taxon>
        <taxon>Ranunculales</taxon>
        <taxon>Ranunculaceae</taxon>
        <taxon>Coptidoideae</taxon>
        <taxon>Coptis</taxon>
    </lineage>
</organism>
<dbReference type="PANTHER" id="PTHR33646:SF6">
    <property type="entry name" value="TRANSMEMBRANE PROTEIN"/>
    <property type="match status" value="1"/>
</dbReference>
<comment type="caution">
    <text evidence="4">The sequence shown here is derived from an EMBL/GenBank/DDBJ whole genome shotgun (WGS) entry which is preliminary data.</text>
</comment>
<evidence type="ECO:0000313" key="4">
    <source>
        <dbReference type="EMBL" id="KAF9608516.1"/>
    </source>
</evidence>
<dbReference type="EMBL" id="JADFTS010000004">
    <property type="protein sequence ID" value="KAF9608516.1"/>
    <property type="molecule type" value="Genomic_DNA"/>
</dbReference>
<accession>A0A835M2P0</accession>
<keyword evidence="5" id="KW-1185">Reference proteome</keyword>
<dbReference type="AlphaFoldDB" id="A0A835M2P0"/>
<keyword evidence="2" id="KW-0472">Membrane</keyword>
<reference evidence="4 5" key="1">
    <citation type="submission" date="2020-10" db="EMBL/GenBank/DDBJ databases">
        <title>The Coptis chinensis genome and diversification of protoberbering-type alkaloids.</title>
        <authorList>
            <person name="Wang B."/>
            <person name="Shu S."/>
            <person name="Song C."/>
            <person name="Liu Y."/>
        </authorList>
    </citation>
    <scope>NUCLEOTIDE SEQUENCE [LARGE SCALE GENOMIC DNA]</scope>
    <source>
        <strain evidence="4">HL-2020</strain>
        <tissue evidence="4">Leaf</tissue>
    </source>
</reference>
<keyword evidence="2" id="KW-1133">Transmembrane helix</keyword>
<dbReference type="PANTHER" id="PTHR33646">
    <property type="entry name" value="GB|AAF00631.1"/>
    <property type="match status" value="1"/>
</dbReference>